<proteinExistence type="predicted"/>
<dbReference type="SUPFAM" id="SSF55961">
    <property type="entry name" value="Bet v1-like"/>
    <property type="match status" value="1"/>
</dbReference>
<dbReference type="InterPro" id="IPR023393">
    <property type="entry name" value="START-like_dom_sf"/>
</dbReference>
<keyword evidence="3" id="KW-1185">Reference proteome</keyword>
<evidence type="ECO:0008006" key="4">
    <source>
        <dbReference type="Google" id="ProtNLM"/>
    </source>
</evidence>
<feature type="transmembrane region" description="Helical" evidence="1">
    <location>
        <begin position="21"/>
        <end position="40"/>
    </location>
</feature>
<keyword evidence="1" id="KW-1133">Transmembrane helix</keyword>
<comment type="caution">
    <text evidence="2">The sequence shown here is derived from an EMBL/GenBank/DDBJ whole genome shotgun (WGS) entry which is preliminary data.</text>
</comment>
<feature type="transmembrane region" description="Helical" evidence="1">
    <location>
        <begin position="103"/>
        <end position="120"/>
    </location>
</feature>
<keyword evidence="1" id="KW-0812">Transmembrane</keyword>
<dbReference type="Gene3D" id="3.30.530.20">
    <property type="match status" value="1"/>
</dbReference>
<dbReference type="RefSeq" id="WP_320184174.1">
    <property type="nucleotide sequence ID" value="NZ_CP138332.1"/>
</dbReference>
<sequence>MNEDKIEIKDKKPALALWKGIVLSNVFAMTVIGLQSTFVHDASEGVLIFSEFIIIPLLMGIISTWCWRNIELKGKQLTGYALVNGLVGMLLSFIFLGEGAICLLIVSPLILGSVITGSFIGQGMFKKKNQTLNVSIISILLTVFVADALSEHDHQNMVSDELIIDARPEEVWPHVVAFEKIEKKEDYWLFKIGMPSPMATTVSGRELGANRKCIFSNGYIFDETIVAYDVNRNLTFDIIDQPKDPEIMGHIDIKRGQFLLKDNGDGTTTLIGNSWYKLHVFPVWYYDMWAESITRNVHFRVMKHIKSLSEAG</sequence>
<evidence type="ECO:0000256" key="1">
    <source>
        <dbReference type="SAM" id="Phobius"/>
    </source>
</evidence>
<name>A0ABW6BEV3_9SPHI</name>
<protein>
    <recommendedName>
        <fullName evidence="4">SRPBCC family protein</fullName>
    </recommendedName>
</protein>
<evidence type="ECO:0000313" key="2">
    <source>
        <dbReference type="EMBL" id="MFD2966385.1"/>
    </source>
</evidence>
<dbReference type="EMBL" id="JBHUPB010000003">
    <property type="protein sequence ID" value="MFD2966385.1"/>
    <property type="molecule type" value="Genomic_DNA"/>
</dbReference>
<gene>
    <name evidence="2" type="ORF">ACFS7Y_03255</name>
</gene>
<feature type="transmembrane region" description="Helical" evidence="1">
    <location>
        <begin position="46"/>
        <end position="67"/>
    </location>
</feature>
<evidence type="ECO:0000313" key="3">
    <source>
        <dbReference type="Proteomes" id="UP001597525"/>
    </source>
</evidence>
<keyword evidence="1" id="KW-0472">Membrane</keyword>
<feature type="transmembrane region" description="Helical" evidence="1">
    <location>
        <begin position="79"/>
        <end position="97"/>
    </location>
</feature>
<accession>A0ABW6BEV3</accession>
<organism evidence="2 3">
    <name type="scientific">Sphingobacterium bambusae</name>
    <dbReference type="NCBI Taxonomy" id="662858"/>
    <lineage>
        <taxon>Bacteria</taxon>
        <taxon>Pseudomonadati</taxon>
        <taxon>Bacteroidota</taxon>
        <taxon>Sphingobacteriia</taxon>
        <taxon>Sphingobacteriales</taxon>
        <taxon>Sphingobacteriaceae</taxon>
        <taxon>Sphingobacterium</taxon>
    </lineage>
</organism>
<dbReference type="Proteomes" id="UP001597525">
    <property type="component" value="Unassembled WGS sequence"/>
</dbReference>
<reference evidence="3" key="1">
    <citation type="journal article" date="2019" name="Int. J. Syst. Evol. Microbiol.">
        <title>The Global Catalogue of Microorganisms (GCM) 10K type strain sequencing project: providing services to taxonomists for standard genome sequencing and annotation.</title>
        <authorList>
            <consortium name="The Broad Institute Genomics Platform"/>
            <consortium name="The Broad Institute Genome Sequencing Center for Infectious Disease"/>
            <person name="Wu L."/>
            <person name="Ma J."/>
        </authorList>
    </citation>
    <scope>NUCLEOTIDE SEQUENCE [LARGE SCALE GENOMIC DNA]</scope>
    <source>
        <strain evidence="3">KCTC 22814</strain>
    </source>
</reference>
<feature type="transmembrane region" description="Helical" evidence="1">
    <location>
        <begin position="132"/>
        <end position="149"/>
    </location>
</feature>